<evidence type="ECO:0000256" key="2">
    <source>
        <dbReference type="ARBA" id="ARBA00007018"/>
    </source>
</evidence>
<organism evidence="9 10">
    <name type="scientific">Podospora didyma</name>
    <dbReference type="NCBI Taxonomy" id="330526"/>
    <lineage>
        <taxon>Eukaryota</taxon>
        <taxon>Fungi</taxon>
        <taxon>Dikarya</taxon>
        <taxon>Ascomycota</taxon>
        <taxon>Pezizomycotina</taxon>
        <taxon>Sordariomycetes</taxon>
        <taxon>Sordariomycetidae</taxon>
        <taxon>Sordariales</taxon>
        <taxon>Podosporaceae</taxon>
        <taxon>Podospora</taxon>
    </lineage>
</organism>
<dbReference type="Proteomes" id="UP001285441">
    <property type="component" value="Unassembled WGS sequence"/>
</dbReference>
<feature type="transmembrane region" description="Helical" evidence="8">
    <location>
        <begin position="162"/>
        <end position="182"/>
    </location>
</feature>
<feature type="transmembrane region" description="Helical" evidence="8">
    <location>
        <begin position="89"/>
        <end position="106"/>
    </location>
</feature>
<feature type="region of interest" description="Disordered" evidence="7">
    <location>
        <begin position="1"/>
        <end position="35"/>
    </location>
</feature>
<keyword evidence="3 8" id="KW-0812">Transmembrane</keyword>
<dbReference type="EMBL" id="JAULSW010000007">
    <property type="protein sequence ID" value="KAK3374985.1"/>
    <property type="molecule type" value="Genomic_DNA"/>
</dbReference>
<comment type="similarity">
    <text evidence="2">Belongs to the ADIPOR family.</text>
</comment>
<evidence type="ECO:0000256" key="6">
    <source>
        <dbReference type="PIRSR" id="PIRSR604254-1"/>
    </source>
</evidence>
<protein>
    <submittedName>
        <fullName evidence="9">Hemolysin-III family protein</fullName>
    </submittedName>
</protein>
<keyword evidence="10" id="KW-1185">Reference proteome</keyword>
<dbReference type="InterPro" id="IPR004254">
    <property type="entry name" value="AdipoR/HlyIII-related"/>
</dbReference>
<evidence type="ECO:0000313" key="9">
    <source>
        <dbReference type="EMBL" id="KAK3374985.1"/>
    </source>
</evidence>
<evidence type="ECO:0000256" key="4">
    <source>
        <dbReference type="ARBA" id="ARBA00022989"/>
    </source>
</evidence>
<feature type="transmembrane region" description="Helical" evidence="8">
    <location>
        <begin position="218"/>
        <end position="241"/>
    </location>
</feature>
<keyword evidence="6" id="KW-0862">Zinc</keyword>
<evidence type="ECO:0000256" key="1">
    <source>
        <dbReference type="ARBA" id="ARBA00004141"/>
    </source>
</evidence>
<reference evidence="9" key="2">
    <citation type="submission" date="2023-06" db="EMBL/GenBank/DDBJ databases">
        <authorList>
            <consortium name="Lawrence Berkeley National Laboratory"/>
            <person name="Haridas S."/>
            <person name="Hensen N."/>
            <person name="Bonometti L."/>
            <person name="Westerberg I."/>
            <person name="Brannstrom I.O."/>
            <person name="Guillou S."/>
            <person name="Cros-Aarteil S."/>
            <person name="Calhoun S."/>
            <person name="Kuo A."/>
            <person name="Mondo S."/>
            <person name="Pangilinan J."/>
            <person name="Riley R."/>
            <person name="LaButti K."/>
            <person name="Andreopoulos B."/>
            <person name="Lipzen A."/>
            <person name="Chen C."/>
            <person name="Yanf M."/>
            <person name="Daum C."/>
            <person name="Ng V."/>
            <person name="Clum A."/>
            <person name="Steindorff A."/>
            <person name="Ohm R."/>
            <person name="Martin F."/>
            <person name="Silar P."/>
            <person name="Natvig D."/>
            <person name="Lalanne C."/>
            <person name="Gautier V."/>
            <person name="Ament-velasquez S.L."/>
            <person name="Kruys A."/>
            <person name="Hutchinson M.I."/>
            <person name="Powell A.J."/>
            <person name="Barry K."/>
            <person name="Miller A.N."/>
            <person name="Grigoriev I.V."/>
            <person name="Debuchy R."/>
            <person name="Gladieux P."/>
            <person name="Thoren M.H."/>
            <person name="Johannesson H."/>
        </authorList>
    </citation>
    <scope>NUCLEOTIDE SEQUENCE</scope>
    <source>
        <strain evidence="9">CBS 232.78</strain>
    </source>
</reference>
<dbReference type="PANTHER" id="PTHR20855:SF52">
    <property type="entry name" value="ADIPONECTIN RECEPTOR PROTEIN"/>
    <property type="match status" value="1"/>
</dbReference>
<evidence type="ECO:0000256" key="5">
    <source>
        <dbReference type="ARBA" id="ARBA00023136"/>
    </source>
</evidence>
<dbReference type="Pfam" id="PF03006">
    <property type="entry name" value="HlyIII"/>
    <property type="match status" value="1"/>
</dbReference>
<gene>
    <name evidence="9" type="ORF">B0H63DRAFT_496298</name>
</gene>
<feature type="transmembrane region" description="Helical" evidence="8">
    <location>
        <begin position="287"/>
        <end position="304"/>
    </location>
</feature>
<feature type="binding site" evidence="6">
    <location>
        <position position="285"/>
    </location>
    <ligand>
        <name>Zn(2+)</name>
        <dbReference type="ChEBI" id="CHEBI:29105"/>
    </ligand>
</feature>
<evidence type="ECO:0000256" key="8">
    <source>
        <dbReference type="SAM" id="Phobius"/>
    </source>
</evidence>
<feature type="binding site" evidence="6">
    <location>
        <position position="143"/>
    </location>
    <ligand>
        <name>Zn(2+)</name>
        <dbReference type="ChEBI" id="CHEBI:29105"/>
    </ligand>
</feature>
<keyword evidence="4 8" id="KW-1133">Transmembrane helix</keyword>
<feature type="transmembrane region" description="Helical" evidence="8">
    <location>
        <begin position="248"/>
        <end position="267"/>
    </location>
</feature>
<dbReference type="GO" id="GO:0046872">
    <property type="term" value="F:metal ion binding"/>
    <property type="evidence" value="ECO:0007669"/>
    <property type="project" value="UniProtKB-KW"/>
</dbReference>
<reference evidence="9" key="1">
    <citation type="journal article" date="2023" name="Mol. Phylogenet. Evol.">
        <title>Genome-scale phylogeny and comparative genomics of the fungal order Sordariales.</title>
        <authorList>
            <person name="Hensen N."/>
            <person name="Bonometti L."/>
            <person name="Westerberg I."/>
            <person name="Brannstrom I.O."/>
            <person name="Guillou S."/>
            <person name="Cros-Aarteil S."/>
            <person name="Calhoun S."/>
            <person name="Haridas S."/>
            <person name="Kuo A."/>
            <person name="Mondo S."/>
            <person name="Pangilinan J."/>
            <person name="Riley R."/>
            <person name="LaButti K."/>
            <person name="Andreopoulos B."/>
            <person name="Lipzen A."/>
            <person name="Chen C."/>
            <person name="Yan M."/>
            <person name="Daum C."/>
            <person name="Ng V."/>
            <person name="Clum A."/>
            <person name="Steindorff A."/>
            <person name="Ohm R.A."/>
            <person name="Martin F."/>
            <person name="Silar P."/>
            <person name="Natvig D.O."/>
            <person name="Lalanne C."/>
            <person name="Gautier V."/>
            <person name="Ament-Velasquez S.L."/>
            <person name="Kruys A."/>
            <person name="Hutchinson M.I."/>
            <person name="Powell A.J."/>
            <person name="Barry K."/>
            <person name="Miller A.N."/>
            <person name="Grigoriev I.V."/>
            <person name="Debuchy R."/>
            <person name="Gladieux P."/>
            <person name="Hiltunen Thoren M."/>
            <person name="Johannesson H."/>
        </authorList>
    </citation>
    <scope>NUCLEOTIDE SEQUENCE</scope>
    <source>
        <strain evidence="9">CBS 232.78</strain>
    </source>
</reference>
<evidence type="ECO:0000256" key="7">
    <source>
        <dbReference type="SAM" id="MobiDB-lite"/>
    </source>
</evidence>
<feature type="binding site" evidence="6">
    <location>
        <position position="289"/>
    </location>
    <ligand>
        <name>Zn(2+)</name>
        <dbReference type="ChEBI" id="CHEBI:29105"/>
    </ligand>
</feature>
<keyword evidence="5 8" id="KW-0472">Membrane</keyword>
<keyword evidence="6" id="KW-0479">Metal-binding</keyword>
<comment type="caution">
    <text evidence="9">The sequence shown here is derived from an EMBL/GenBank/DDBJ whole genome shotgun (WGS) entry which is preliminary data.</text>
</comment>
<comment type="subcellular location">
    <subcellularLocation>
        <location evidence="1">Membrane</location>
        <topology evidence="1">Multi-pass membrane protein</topology>
    </subcellularLocation>
</comment>
<proteinExistence type="inferred from homology"/>
<dbReference type="AlphaFoldDB" id="A0AAE0N9A6"/>
<evidence type="ECO:0000313" key="10">
    <source>
        <dbReference type="Proteomes" id="UP001285441"/>
    </source>
</evidence>
<sequence>MDLGLMESVPPAQPPEARKGRGMEPTTGSNTTLKAGKARRRPALLSFNKMPEWFQRESKWVLHGYRPISNSARTSFCSWPYLHNESVNIHSHLISAILFLLGEWYIQRYLTSRYAGVTGADFVAFSIFMLTAATCLSLSATYHTLLNHSQHVEHLCLRLDMLGVIIFILGDLVLGIYMTFWCEPLPRKIYWSLFSGALTIFMTMHPKSQGAKYRTFRVLMFVATGLCGVAPLIHGLIGFGVSQMMRKAFPYTMAKAGCLLSGVTFYATRFPECRWPGKFDMWGSHSIFHVLVVCAAVYYLLLSYEYMDAYTPSMGLLVTGTSWRGSAGNFTSSFLSS</sequence>
<accession>A0AAE0N9A6</accession>
<dbReference type="GO" id="GO:0038023">
    <property type="term" value="F:signaling receptor activity"/>
    <property type="evidence" value="ECO:0007669"/>
    <property type="project" value="TreeGrafter"/>
</dbReference>
<feature type="transmembrane region" description="Helical" evidence="8">
    <location>
        <begin position="118"/>
        <end position="142"/>
    </location>
</feature>
<evidence type="ECO:0000256" key="3">
    <source>
        <dbReference type="ARBA" id="ARBA00022692"/>
    </source>
</evidence>
<name>A0AAE0N9A6_9PEZI</name>
<dbReference type="GO" id="GO:0016020">
    <property type="term" value="C:membrane"/>
    <property type="evidence" value="ECO:0007669"/>
    <property type="project" value="UniProtKB-SubCell"/>
</dbReference>
<feature type="transmembrane region" description="Helical" evidence="8">
    <location>
        <begin position="189"/>
        <end position="206"/>
    </location>
</feature>
<dbReference type="GO" id="GO:0006882">
    <property type="term" value="P:intracellular zinc ion homeostasis"/>
    <property type="evidence" value="ECO:0007669"/>
    <property type="project" value="TreeGrafter"/>
</dbReference>
<dbReference type="PANTHER" id="PTHR20855">
    <property type="entry name" value="ADIPOR/PROGESTIN RECEPTOR-RELATED"/>
    <property type="match status" value="1"/>
</dbReference>